<accession>A0A9W7BRJ7</accession>
<protein>
    <submittedName>
        <fullName evidence="5">Uncharacterized protein</fullName>
    </submittedName>
</protein>
<dbReference type="GO" id="GO:0005737">
    <property type="term" value="C:cytoplasm"/>
    <property type="evidence" value="ECO:0007669"/>
    <property type="project" value="UniProtKB-SubCell"/>
</dbReference>
<feature type="region of interest" description="Disordered" evidence="4">
    <location>
        <begin position="1"/>
        <end position="44"/>
    </location>
</feature>
<comment type="subcellular location">
    <subcellularLocation>
        <location evidence="1">Cytoplasm</location>
    </subcellularLocation>
</comment>
<evidence type="ECO:0000256" key="1">
    <source>
        <dbReference type="ARBA" id="ARBA00004496"/>
    </source>
</evidence>
<organism evidence="5 6">
    <name type="scientific">Triparma strigata</name>
    <dbReference type="NCBI Taxonomy" id="1606541"/>
    <lineage>
        <taxon>Eukaryota</taxon>
        <taxon>Sar</taxon>
        <taxon>Stramenopiles</taxon>
        <taxon>Ochrophyta</taxon>
        <taxon>Bolidophyceae</taxon>
        <taxon>Parmales</taxon>
        <taxon>Triparmaceae</taxon>
        <taxon>Triparma</taxon>
    </lineage>
</organism>
<comment type="caution">
    <text evidence="5">The sequence shown here is derived from an EMBL/GenBank/DDBJ whole genome shotgun (WGS) entry which is preliminary data.</text>
</comment>
<keyword evidence="3" id="KW-0175">Coiled coil</keyword>
<dbReference type="EMBL" id="BRXY01000440">
    <property type="protein sequence ID" value="GMH95307.1"/>
    <property type="molecule type" value="Genomic_DNA"/>
</dbReference>
<evidence type="ECO:0000256" key="3">
    <source>
        <dbReference type="SAM" id="Coils"/>
    </source>
</evidence>
<name>A0A9W7BRJ7_9STRA</name>
<sequence>MSESEVLESEPLPFNATNNLPPPPPPGDNSGGVSSTLSKDPDLIYNSTTPKAAFEVFSGKVIKTSPSKQKWKRVSTAFTSAAALKSPHSPKKFTPSTTYSTLLGRLEQLQNSADTIDTEIKQLTSKSPLLTGVSTSELTKLATAIKNQLDQSQSKVKGLNDDSTLRMLRNDIAKQREKLSNSNAINTNKDRKGGQERDIVYEFYKTEGKGKNQGAVGGGLEERVGRLEVECDVGGGGGGLRMRMEDVKKTLERLDPVSIKQSVSLLKVLRSELESLQKLTTTSGAQDQKITSLHSQMSSVMETRSQLPKIVQRLMDLKVLHGSAASFSSRLSAVELGVEEATSLLSTLEASIGQAERGVKEGIEEMEKNAQAVQERIAKLGKTL</sequence>
<dbReference type="InterPro" id="IPR028133">
    <property type="entry name" value="Dynamitin"/>
</dbReference>
<dbReference type="GO" id="GO:0007017">
    <property type="term" value="P:microtubule-based process"/>
    <property type="evidence" value="ECO:0007669"/>
    <property type="project" value="InterPro"/>
</dbReference>
<evidence type="ECO:0000256" key="2">
    <source>
        <dbReference type="ARBA" id="ARBA00022490"/>
    </source>
</evidence>
<evidence type="ECO:0000313" key="6">
    <source>
        <dbReference type="Proteomes" id="UP001165085"/>
    </source>
</evidence>
<proteinExistence type="predicted"/>
<keyword evidence="6" id="KW-1185">Reference proteome</keyword>
<dbReference type="Pfam" id="PF04912">
    <property type="entry name" value="Dynamitin"/>
    <property type="match status" value="1"/>
</dbReference>
<dbReference type="GO" id="GO:0005869">
    <property type="term" value="C:dynactin complex"/>
    <property type="evidence" value="ECO:0007669"/>
    <property type="project" value="InterPro"/>
</dbReference>
<keyword evidence="2" id="KW-0963">Cytoplasm</keyword>
<reference evidence="6" key="1">
    <citation type="journal article" date="2023" name="Commun. Biol.">
        <title>Genome analysis of Parmales, the sister group of diatoms, reveals the evolutionary specialization of diatoms from phago-mixotrophs to photoautotrophs.</title>
        <authorList>
            <person name="Ban H."/>
            <person name="Sato S."/>
            <person name="Yoshikawa S."/>
            <person name="Yamada K."/>
            <person name="Nakamura Y."/>
            <person name="Ichinomiya M."/>
            <person name="Sato N."/>
            <person name="Blanc-Mathieu R."/>
            <person name="Endo H."/>
            <person name="Kuwata A."/>
            <person name="Ogata H."/>
        </authorList>
    </citation>
    <scope>NUCLEOTIDE SEQUENCE [LARGE SCALE GENOMIC DNA]</scope>
    <source>
        <strain evidence="6">NIES 3701</strain>
    </source>
</reference>
<dbReference type="OrthoDB" id="4977at2759"/>
<feature type="coiled-coil region" evidence="3">
    <location>
        <begin position="106"/>
        <end position="162"/>
    </location>
</feature>
<feature type="compositionally biased region" description="Low complexity" evidence="4">
    <location>
        <begin position="9"/>
        <end position="19"/>
    </location>
</feature>
<dbReference type="PANTHER" id="PTHR15346">
    <property type="entry name" value="DYNACTIN SUBUNIT"/>
    <property type="match status" value="1"/>
</dbReference>
<dbReference type="AlphaFoldDB" id="A0A9W7BRJ7"/>
<evidence type="ECO:0000256" key="4">
    <source>
        <dbReference type="SAM" id="MobiDB-lite"/>
    </source>
</evidence>
<gene>
    <name evidence="5" type="ORF">TrST_g7373</name>
</gene>
<dbReference type="Proteomes" id="UP001165085">
    <property type="component" value="Unassembled WGS sequence"/>
</dbReference>
<evidence type="ECO:0000313" key="5">
    <source>
        <dbReference type="EMBL" id="GMH95307.1"/>
    </source>
</evidence>